<reference evidence="2 4" key="1">
    <citation type="journal article" date="2016" name="Plant Dis.">
        <title>Improved production of propionic acid using genome shuffling.</title>
        <authorList>
            <person name="Luna-Flores C.H."/>
            <person name="Palfreyman R.W."/>
            <person name="Kromer J.O."/>
            <person name="Nielsen L.K."/>
            <person name="Marcellin E."/>
        </authorList>
    </citation>
    <scope>NUCLEOTIDE SEQUENCE [LARGE SCALE GENOMIC DNA]</scope>
    <source>
        <strain evidence="2 4">F3E8</strain>
    </source>
</reference>
<evidence type="ECO:0000313" key="2">
    <source>
        <dbReference type="EMBL" id="AOZ47893.1"/>
    </source>
</evidence>
<evidence type="ECO:0000313" key="1">
    <source>
        <dbReference type="EMBL" id="AMS06445.1"/>
    </source>
</evidence>
<name>A0AAC9AP29_9ACTN</name>
<accession>A0AAC9AP29</accession>
<organism evidence="1 3">
    <name type="scientific">Acidipropionibacterium acidipropionici</name>
    <dbReference type="NCBI Taxonomy" id="1748"/>
    <lineage>
        <taxon>Bacteria</taxon>
        <taxon>Bacillati</taxon>
        <taxon>Actinomycetota</taxon>
        <taxon>Actinomycetes</taxon>
        <taxon>Propionibacteriales</taxon>
        <taxon>Propionibacteriaceae</taxon>
        <taxon>Acidipropionibacterium</taxon>
    </lineage>
</organism>
<protein>
    <submittedName>
        <fullName evidence="1">Uncharacterized protein</fullName>
    </submittedName>
</protein>
<gene>
    <name evidence="2" type="ORF">A8L58_15760</name>
    <name evidence="1" type="ORF">AXH35_14300</name>
</gene>
<dbReference type="EMBL" id="CP014352">
    <property type="protein sequence ID" value="AMS06445.1"/>
    <property type="molecule type" value="Genomic_DNA"/>
</dbReference>
<dbReference type="AlphaFoldDB" id="A0AAC9AP29"/>
<dbReference type="Proteomes" id="UP000075221">
    <property type="component" value="Chromosome"/>
</dbReference>
<evidence type="ECO:0000313" key="4">
    <source>
        <dbReference type="Proteomes" id="UP000178666"/>
    </source>
</evidence>
<dbReference type="EMBL" id="CP015970">
    <property type="protein sequence ID" value="AOZ47893.1"/>
    <property type="molecule type" value="Genomic_DNA"/>
</dbReference>
<sequence>MGTVTAVQSMRRGVIATGWTGHDMTVVNSADLDREGGDLSPDDGQTLYAYSAVTDGASDLDPDVVTMAAVAPGGWPVETVDPDTGETIPAEVRLDVWPERLDVTAMVDLGDGETVPCVVPHSLRPLLVDGVREDGAGETVTATRVSGVWTVADVPGKRAVIEGTTIATPSLTSVPRTQITGSTLEVVRSDGEDGEVVTTRLGGEDEDQLLIYGADGELAAGMSSDGIITGDSLDVRSDVSVAGASLLQMIADRPQGIIAAHRFPARTPDVGTTETATVDLAFTAKPGRLYRFRVDGNFRASDSVRPTLRFRVSQGGDDGSAAAQPTVSSPQIGLSTVVGPTAGLIEARGSMEYTLITPATDPVRQIRVLLTIQGNSTSNAVFVYDSTEFTVSDDGALYSGTFNDGNSGASIVQTWTKTYPLSWVYLWRNGSGQRGVTTPQQGYATRALGVGHPGGQWYTMVGWPTQMQTDLTGAQSIANIQFYLNCYDTMNSGFIPRISFHANTSNPSTPTGVAPYDSNWVTKGAQGWMNIRADRIANIANGTWKGLTFGLNVGQDLNYAGCFSMLDPSGMSFRVTYTK</sequence>
<evidence type="ECO:0000313" key="3">
    <source>
        <dbReference type="Proteomes" id="UP000075221"/>
    </source>
</evidence>
<proteinExistence type="predicted"/>
<reference evidence="1 3" key="2">
    <citation type="submission" date="2016-02" db="EMBL/GenBank/DDBJ databases">
        <title>Complete Genome Sequence of Propionibacterium acidipropionici ATCC 55737.</title>
        <authorList>
            <person name="Luna Flores C.H."/>
            <person name="Nielsen L.K."/>
            <person name="Marcellin E."/>
        </authorList>
    </citation>
    <scope>NUCLEOTIDE SEQUENCE [LARGE SCALE GENOMIC DNA]</scope>
    <source>
        <strain evidence="1 3">ATCC 55737</strain>
    </source>
</reference>
<dbReference type="Proteomes" id="UP000178666">
    <property type="component" value="Chromosome"/>
</dbReference>
<keyword evidence="4" id="KW-1185">Reference proteome</keyword>